<evidence type="ECO:0000313" key="3">
    <source>
        <dbReference type="EMBL" id="KDN28362.1"/>
    </source>
</evidence>
<organism evidence="3 4">
    <name type="scientific">Vibrio fortis</name>
    <dbReference type="NCBI Taxonomy" id="212667"/>
    <lineage>
        <taxon>Bacteria</taxon>
        <taxon>Pseudomonadati</taxon>
        <taxon>Pseudomonadota</taxon>
        <taxon>Gammaproteobacteria</taxon>
        <taxon>Vibrionales</taxon>
        <taxon>Vibrionaceae</taxon>
        <taxon>Vibrio</taxon>
    </lineage>
</organism>
<dbReference type="InterPro" id="IPR051335">
    <property type="entry name" value="Alanyl-tRNA_Editing_Enzymes"/>
</dbReference>
<dbReference type="PANTHER" id="PTHR43462">
    <property type="entry name" value="ALANYL-TRNA EDITING PROTEIN"/>
    <property type="match status" value="1"/>
</dbReference>
<keyword evidence="2" id="KW-0862">Zinc</keyword>
<dbReference type="InterPro" id="IPR018163">
    <property type="entry name" value="Thr/Ala-tRNA-synth_IIc_edit"/>
</dbReference>
<gene>
    <name evidence="3" type="ORF">VFDL14_23505</name>
</gene>
<dbReference type="PANTHER" id="PTHR43462:SF1">
    <property type="entry name" value="ALANYL-TRNA EDITING PROTEIN AARSD1"/>
    <property type="match status" value="1"/>
</dbReference>
<keyword evidence="3" id="KW-0378">Hydrolase</keyword>
<keyword evidence="4" id="KW-1185">Reference proteome</keyword>
<evidence type="ECO:0000256" key="1">
    <source>
        <dbReference type="ARBA" id="ARBA00022723"/>
    </source>
</evidence>
<evidence type="ECO:0000256" key="2">
    <source>
        <dbReference type="ARBA" id="ARBA00022833"/>
    </source>
</evidence>
<dbReference type="AlphaFoldDB" id="A0A066UR41"/>
<name>A0A066UR41_9VIBR</name>
<evidence type="ECO:0000313" key="4">
    <source>
        <dbReference type="Proteomes" id="UP000027219"/>
    </source>
</evidence>
<dbReference type="GO" id="GO:0002161">
    <property type="term" value="F:aminoacyl-tRNA deacylase activity"/>
    <property type="evidence" value="ECO:0007669"/>
    <property type="project" value="UniProtKB-ARBA"/>
</dbReference>
<proteinExistence type="predicted"/>
<dbReference type="SUPFAM" id="SSF55186">
    <property type="entry name" value="ThrRS/AlaRS common domain"/>
    <property type="match status" value="1"/>
</dbReference>
<dbReference type="EMBL" id="JFFR01000020">
    <property type="protein sequence ID" value="KDN28362.1"/>
    <property type="molecule type" value="Genomic_DNA"/>
</dbReference>
<accession>A0A066UR41</accession>
<reference evidence="3 4" key="1">
    <citation type="submission" date="2014-02" db="EMBL/GenBank/DDBJ databases">
        <title>Vibrio fortis Dalian14 Genome Sequencing.</title>
        <authorList>
            <person name="Wang Y."/>
            <person name="Song L."/>
            <person name="Liu G."/>
            <person name="Ding J."/>
        </authorList>
    </citation>
    <scope>NUCLEOTIDE SEQUENCE [LARGE SCALE GENOMIC DNA]</scope>
    <source>
        <strain evidence="3 4">Dalian14</strain>
    </source>
</reference>
<protein>
    <submittedName>
        <fullName evidence="3">Metal-dependent hydrolase</fullName>
    </submittedName>
</protein>
<dbReference type="GO" id="GO:0000166">
    <property type="term" value="F:nucleotide binding"/>
    <property type="evidence" value="ECO:0007669"/>
    <property type="project" value="InterPro"/>
</dbReference>
<keyword evidence="1" id="KW-0479">Metal-binding</keyword>
<dbReference type="Proteomes" id="UP000027219">
    <property type="component" value="Unassembled WGS sequence"/>
</dbReference>
<dbReference type="STRING" id="212667.VFDL14_23505"/>
<sequence>MTTPIQINPTITQFCHQTWSLSATAQYLEQQAEKTYLVVDKTPFHPVSHIWPDHPADRGYIVVNQQQIEVEDCLVGAIEQSTGKLFVAGDIPVKRDTEGWVFVVVHQLPASSEAIEVGEPVELHVDQDYQDSLSRGHSAGHVAYLALNQVLADQYWRKDADRKDPLGHYDFNSYAQVTSFVTPDLCTDKYRLGKTLKKRGLNVANMLENLSEIEIAVNQTIADWLEQESPVAMKLDGECLTDSRYWQWKKNESTLISIPCGGTHINSTDELGNLAVKLTKLDDQHIEMQTHVNRR</sequence>
<comment type="caution">
    <text evidence="3">The sequence shown here is derived from an EMBL/GenBank/DDBJ whole genome shotgun (WGS) entry which is preliminary data.</text>
</comment>
<dbReference type="Gene3D" id="3.30.980.10">
    <property type="entry name" value="Threonyl-trna Synthetase, Chain A, domain 2"/>
    <property type="match status" value="1"/>
</dbReference>
<dbReference type="OrthoDB" id="6396444at2"/>
<dbReference type="Gene3D" id="2.40.30.130">
    <property type="match status" value="1"/>
</dbReference>
<dbReference type="GO" id="GO:0046872">
    <property type="term" value="F:metal ion binding"/>
    <property type="evidence" value="ECO:0007669"/>
    <property type="project" value="UniProtKB-KW"/>
</dbReference>
<dbReference type="RefSeq" id="WP_032551322.1">
    <property type="nucleotide sequence ID" value="NZ_JFFR01000020.1"/>
</dbReference>